<evidence type="ECO:0000256" key="1">
    <source>
        <dbReference type="ARBA" id="ARBA00022553"/>
    </source>
</evidence>
<name>A0A0S7BE38_9CHLR</name>
<keyword evidence="5" id="KW-0238">DNA-binding</keyword>
<dbReference type="GO" id="GO:0000160">
    <property type="term" value="P:phosphorelay signal transduction system"/>
    <property type="evidence" value="ECO:0007669"/>
    <property type="project" value="InterPro"/>
</dbReference>
<dbReference type="CDD" id="cd00156">
    <property type="entry name" value="REC"/>
    <property type="match status" value="1"/>
</dbReference>
<sequence length="377" mass="40716">MAEINILIVEDTRDLGRLLQSALATLGADIKVQVVPSAEEALLESPRKRYSLAVVDVRLPGITGFELVSKLRARQKDLKVIVMTGMLDGEYRKQSEDLQVNAFFTKPLEMDDFLNTVQRLLELKVDRPVQENAPASPQGEDRLPELLAGLRQECAAETVTLLDESGHVAASAGSEQTLELEAEGGSWIVSSLSAAQKVWRLVGRGPVRGGQIFSGEKKDLLVMPVGDFGLLVVFPAGRSLLRLAAALESAMAIRDRILSVLTQMGAPVQTLPPFVAPETLSALNEEEPAEPPEAVETEAPVEESGDVEAMAELLTQSKETLKPDDVDAFWANVSEAPGNAAATPDALSYDQARQLGLAPDEGNERSSAQNRHHLDDL</sequence>
<accession>A0A0S7BE38</accession>
<evidence type="ECO:0000313" key="5">
    <source>
        <dbReference type="EMBL" id="GAP12280.1"/>
    </source>
</evidence>
<proteinExistence type="predicted"/>
<evidence type="ECO:0000313" key="6">
    <source>
        <dbReference type="Proteomes" id="UP000055060"/>
    </source>
</evidence>
<dbReference type="PANTHER" id="PTHR44591:SF3">
    <property type="entry name" value="RESPONSE REGULATORY DOMAIN-CONTAINING PROTEIN"/>
    <property type="match status" value="1"/>
</dbReference>
<feature type="domain" description="Response regulatory" evidence="4">
    <location>
        <begin position="5"/>
        <end position="121"/>
    </location>
</feature>
<dbReference type="InterPro" id="IPR011006">
    <property type="entry name" value="CheY-like_superfamily"/>
</dbReference>
<dbReference type="Pfam" id="PF00072">
    <property type="entry name" value="Response_reg"/>
    <property type="match status" value="1"/>
</dbReference>
<feature type="region of interest" description="Disordered" evidence="3">
    <location>
        <begin position="282"/>
        <end position="304"/>
    </location>
</feature>
<dbReference type="Proteomes" id="UP000055060">
    <property type="component" value="Unassembled WGS sequence"/>
</dbReference>
<protein>
    <submittedName>
        <fullName evidence="5">Response regulator containing CheY-like receiver, AAA-type ATPase, and DNA-binding domains</fullName>
    </submittedName>
</protein>
<dbReference type="OrthoDB" id="160361at2"/>
<keyword evidence="6" id="KW-1185">Reference proteome</keyword>
<dbReference type="RefSeq" id="WP_075071723.1">
    <property type="nucleotide sequence ID" value="NZ_DF967972.1"/>
</dbReference>
<feature type="modified residue" description="4-aspartylphosphate" evidence="2">
    <location>
        <position position="56"/>
    </location>
</feature>
<organism evidence="5">
    <name type="scientific">Longilinea arvoryzae</name>
    <dbReference type="NCBI Taxonomy" id="360412"/>
    <lineage>
        <taxon>Bacteria</taxon>
        <taxon>Bacillati</taxon>
        <taxon>Chloroflexota</taxon>
        <taxon>Anaerolineae</taxon>
        <taxon>Anaerolineales</taxon>
        <taxon>Anaerolineaceae</taxon>
        <taxon>Longilinea</taxon>
    </lineage>
</organism>
<gene>
    <name evidence="5" type="ORF">LARV_00012</name>
</gene>
<feature type="region of interest" description="Disordered" evidence="3">
    <location>
        <begin position="337"/>
        <end position="377"/>
    </location>
</feature>
<dbReference type="Gene3D" id="3.40.50.2300">
    <property type="match status" value="1"/>
</dbReference>
<dbReference type="PANTHER" id="PTHR44591">
    <property type="entry name" value="STRESS RESPONSE REGULATOR PROTEIN 1"/>
    <property type="match status" value="1"/>
</dbReference>
<evidence type="ECO:0000259" key="4">
    <source>
        <dbReference type="PROSITE" id="PS50110"/>
    </source>
</evidence>
<dbReference type="Gene3D" id="3.30.450.30">
    <property type="entry name" value="Dynein light chain 2a, cytoplasmic"/>
    <property type="match status" value="1"/>
</dbReference>
<evidence type="ECO:0000256" key="2">
    <source>
        <dbReference type="PROSITE-ProRule" id="PRU00169"/>
    </source>
</evidence>
<dbReference type="EMBL" id="DF967972">
    <property type="protein sequence ID" value="GAP12280.1"/>
    <property type="molecule type" value="Genomic_DNA"/>
</dbReference>
<reference evidence="5" key="1">
    <citation type="submission" date="2015-07" db="EMBL/GenBank/DDBJ databases">
        <title>Draft Genome Sequences of Anaerolinea thermolimosa IMO-1, Bellilinea caldifistulae GOMI-1, Leptolinea tardivitalis YMTK-2, Levilinea saccharolytica KIBI-1,Longilinea arvoryzae KOME-1, Previously Described as Members of the Anaerolineaceae (Chloroflexi).</title>
        <authorList>
            <person name="Sekiguchi Y."/>
            <person name="Ohashi A."/>
            <person name="Matsuura N."/>
            <person name="Tourlousse M.D."/>
        </authorList>
    </citation>
    <scope>NUCLEOTIDE SEQUENCE [LARGE SCALE GENOMIC DNA]</scope>
    <source>
        <strain evidence="5">KOME-1</strain>
    </source>
</reference>
<feature type="compositionally biased region" description="Acidic residues" evidence="3">
    <location>
        <begin position="284"/>
        <end position="304"/>
    </location>
</feature>
<evidence type="ECO:0000256" key="3">
    <source>
        <dbReference type="SAM" id="MobiDB-lite"/>
    </source>
</evidence>
<dbReference type="STRING" id="360412.LARV_00012"/>
<dbReference type="InterPro" id="IPR001789">
    <property type="entry name" value="Sig_transdc_resp-reg_receiver"/>
</dbReference>
<dbReference type="InterPro" id="IPR050595">
    <property type="entry name" value="Bact_response_regulator"/>
</dbReference>
<dbReference type="SMART" id="SM00448">
    <property type="entry name" value="REC"/>
    <property type="match status" value="1"/>
</dbReference>
<dbReference type="SUPFAM" id="SSF52172">
    <property type="entry name" value="CheY-like"/>
    <property type="match status" value="1"/>
</dbReference>
<dbReference type="AlphaFoldDB" id="A0A0S7BE38"/>
<keyword evidence="1 2" id="KW-0597">Phosphoprotein</keyword>
<dbReference type="PROSITE" id="PS50110">
    <property type="entry name" value="RESPONSE_REGULATORY"/>
    <property type="match status" value="1"/>
</dbReference>
<dbReference type="GO" id="GO:0003677">
    <property type="term" value="F:DNA binding"/>
    <property type="evidence" value="ECO:0007669"/>
    <property type="project" value="UniProtKB-KW"/>
</dbReference>